<dbReference type="Pfam" id="PF07238">
    <property type="entry name" value="PilZ"/>
    <property type="match status" value="1"/>
</dbReference>
<evidence type="ECO:0000256" key="1">
    <source>
        <dbReference type="ARBA" id="ARBA00022636"/>
    </source>
</evidence>
<dbReference type="GO" id="GO:0035438">
    <property type="term" value="F:cyclic-di-GMP binding"/>
    <property type="evidence" value="ECO:0007669"/>
    <property type="project" value="InterPro"/>
</dbReference>
<dbReference type="InterPro" id="IPR009926">
    <property type="entry name" value="T3SS_YcgR_PilZN"/>
</dbReference>
<evidence type="ECO:0000313" key="7">
    <source>
        <dbReference type="Proteomes" id="UP000660110"/>
    </source>
</evidence>
<organism evidence="6 7">
    <name type="scientific">Halobacillus andaensis</name>
    <dbReference type="NCBI Taxonomy" id="1176239"/>
    <lineage>
        <taxon>Bacteria</taxon>
        <taxon>Bacillati</taxon>
        <taxon>Bacillota</taxon>
        <taxon>Bacilli</taxon>
        <taxon>Bacillales</taxon>
        <taxon>Bacillaceae</taxon>
        <taxon>Halobacillus</taxon>
    </lineage>
</organism>
<evidence type="ECO:0000259" key="4">
    <source>
        <dbReference type="Pfam" id="PF07238"/>
    </source>
</evidence>
<gene>
    <name evidence="6" type="primary">ypfA</name>
    <name evidence="6" type="ORF">GCM10010954_04610</name>
</gene>
<keyword evidence="3" id="KW-0975">Bacterial flagellum</keyword>
<reference evidence="6" key="2">
    <citation type="submission" date="2020-09" db="EMBL/GenBank/DDBJ databases">
        <authorList>
            <person name="Sun Q."/>
            <person name="Zhou Y."/>
        </authorList>
    </citation>
    <scope>NUCLEOTIDE SEQUENCE</scope>
    <source>
        <strain evidence="6">CGMCC 1.12153</strain>
    </source>
</reference>
<feature type="domain" description="PilZ" evidence="4">
    <location>
        <begin position="100"/>
        <end position="209"/>
    </location>
</feature>
<feature type="domain" description="Type III secretion system flagellar brake protein YcgR PilZN" evidence="5">
    <location>
        <begin position="3"/>
        <end position="91"/>
    </location>
</feature>
<reference evidence="6" key="1">
    <citation type="journal article" date="2014" name="Int. J. Syst. Evol. Microbiol.">
        <title>Complete genome sequence of Corynebacterium casei LMG S-19264T (=DSM 44701T), isolated from a smear-ripened cheese.</title>
        <authorList>
            <consortium name="US DOE Joint Genome Institute (JGI-PGF)"/>
            <person name="Walter F."/>
            <person name="Albersmeier A."/>
            <person name="Kalinowski J."/>
            <person name="Ruckert C."/>
        </authorList>
    </citation>
    <scope>NUCLEOTIDE SEQUENCE</scope>
    <source>
        <strain evidence="6">CGMCC 1.12153</strain>
    </source>
</reference>
<dbReference type="EMBL" id="BMEL01000001">
    <property type="protein sequence ID" value="GGF09244.1"/>
    <property type="molecule type" value="Genomic_DNA"/>
</dbReference>
<proteinExistence type="predicted"/>
<comment type="caution">
    <text evidence="6">The sequence shown here is derived from an EMBL/GenBank/DDBJ whole genome shotgun (WGS) entry which is preliminary data.</text>
</comment>
<dbReference type="InterPro" id="IPR009875">
    <property type="entry name" value="PilZ_domain"/>
</dbReference>
<dbReference type="Gene3D" id="2.40.10.220">
    <property type="entry name" value="predicted glycosyltransferase like domains"/>
    <property type="match status" value="1"/>
</dbReference>
<dbReference type="InterPro" id="IPR012349">
    <property type="entry name" value="Split_barrel_FMN-bd"/>
</dbReference>
<evidence type="ECO:0000313" key="6">
    <source>
        <dbReference type="EMBL" id="GGF09244.1"/>
    </source>
</evidence>
<name>A0A917AYA3_HALAA</name>
<dbReference type="SUPFAM" id="SSF141371">
    <property type="entry name" value="PilZ domain-like"/>
    <property type="match status" value="2"/>
</dbReference>
<evidence type="ECO:0008006" key="8">
    <source>
        <dbReference type="Google" id="ProtNLM"/>
    </source>
</evidence>
<evidence type="ECO:0000259" key="5">
    <source>
        <dbReference type="Pfam" id="PF12945"/>
    </source>
</evidence>
<accession>A0A917AYA3</accession>
<keyword evidence="7" id="KW-1185">Reference proteome</keyword>
<keyword evidence="1" id="KW-0973">c-di-GMP</keyword>
<protein>
    <recommendedName>
        <fullName evidence="8">Pilus assembly protein PilZ</fullName>
    </recommendedName>
</protein>
<sequence length="220" mass="24993">MLKVGTSITLELLADKQEDIEKFKCRLVDHSEEHIFIDYPVKLITQKTAFFFEGTQFQASFLGEDGSVYWFETEVLGRLKKNIPVLMLSFPGNAALVRVQRRQYVRIDTAIDVAAKGKEGPVQFTTVTSDLSGGGMAIYEPNGTSLPTNQLFDFTLVLPMNDGEYHYIDVLGSVVRSSSKKGSHLTAASVEFVELNEKHRQLIIQYCFEQQMQMRKRKRL</sequence>
<dbReference type="Proteomes" id="UP000660110">
    <property type="component" value="Unassembled WGS sequence"/>
</dbReference>
<dbReference type="Gene3D" id="2.30.110.10">
    <property type="entry name" value="Electron Transport, Fmn-binding Protein, Chain A"/>
    <property type="match status" value="1"/>
</dbReference>
<keyword evidence="2" id="KW-0547">Nucleotide-binding</keyword>
<dbReference type="Pfam" id="PF12945">
    <property type="entry name" value="PilZNR"/>
    <property type="match status" value="1"/>
</dbReference>
<dbReference type="AlphaFoldDB" id="A0A917AYA3"/>
<evidence type="ECO:0000256" key="3">
    <source>
        <dbReference type="ARBA" id="ARBA00023143"/>
    </source>
</evidence>
<evidence type="ECO:0000256" key="2">
    <source>
        <dbReference type="ARBA" id="ARBA00022741"/>
    </source>
</evidence>
<dbReference type="RefSeq" id="WP_188375843.1">
    <property type="nucleotide sequence ID" value="NZ_BMEL01000001.1"/>
</dbReference>